<feature type="chain" id="PRO_5002679327" description="Maintenance of telomere capping protein 4" evidence="3">
    <location>
        <begin position="20"/>
        <end position="702"/>
    </location>
</feature>
<reference evidence="4 5" key="1">
    <citation type="journal article" date="2009" name="Nature">
        <title>Evolution of pathogenicity and sexual reproduction in eight Candida genomes.</title>
        <authorList>
            <person name="Butler G."/>
            <person name="Rasmussen M.D."/>
            <person name="Lin M.F."/>
            <person name="Santos M.A."/>
            <person name="Sakthikumar S."/>
            <person name="Munro C.A."/>
            <person name="Rheinbay E."/>
            <person name="Grabherr M."/>
            <person name="Forche A."/>
            <person name="Reedy J.L."/>
            <person name="Agrafioti I."/>
            <person name="Arnaud M.B."/>
            <person name="Bates S."/>
            <person name="Brown A.J."/>
            <person name="Brunke S."/>
            <person name="Costanzo M.C."/>
            <person name="Fitzpatrick D.A."/>
            <person name="de Groot P.W."/>
            <person name="Harris D."/>
            <person name="Hoyer L.L."/>
            <person name="Hube B."/>
            <person name="Klis F.M."/>
            <person name="Kodira C."/>
            <person name="Lennard N."/>
            <person name="Logue M.E."/>
            <person name="Martin R."/>
            <person name="Neiman A.M."/>
            <person name="Nikolaou E."/>
            <person name="Quail M.A."/>
            <person name="Quinn J."/>
            <person name="Santos M.C."/>
            <person name="Schmitzberger F.F."/>
            <person name="Sherlock G."/>
            <person name="Shah P."/>
            <person name="Silverstein K.A."/>
            <person name="Skrzypek M.S."/>
            <person name="Soll D."/>
            <person name="Staggs R."/>
            <person name="Stansfield I."/>
            <person name="Stumpf M.P."/>
            <person name="Sudbery P.E."/>
            <person name="Srikantha T."/>
            <person name="Zeng Q."/>
            <person name="Berman J."/>
            <person name="Berriman M."/>
            <person name="Heitman J."/>
            <person name="Gow N.A."/>
            <person name="Lorenz M.C."/>
            <person name="Birren B.W."/>
            <person name="Kellis M."/>
            <person name="Cuomo C.A."/>
        </authorList>
    </citation>
    <scope>NUCLEOTIDE SEQUENCE [LARGE SCALE GENOMIC DNA]</scope>
    <source>
        <strain evidence="5">ATCC 6260 / CBS 566 / DSM 6381 / JCM 1539 / NBRC 10279 / NRRL Y-324</strain>
    </source>
</reference>
<feature type="compositionally biased region" description="Basic and acidic residues" evidence="1">
    <location>
        <begin position="87"/>
        <end position="104"/>
    </location>
</feature>
<dbReference type="InterPro" id="IPR038769">
    <property type="entry name" value="MTC4"/>
</dbReference>
<evidence type="ECO:0008006" key="6">
    <source>
        <dbReference type="Google" id="ProtNLM"/>
    </source>
</evidence>
<evidence type="ECO:0000256" key="1">
    <source>
        <dbReference type="SAM" id="MobiDB-lite"/>
    </source>
</evidence>
<dbReference type="STRING" id="294746.A5DB92"/>
<keyword evidence="2" id="KW-0472">Membrane</keyword>
<dbReference type="GeneID" id="5128937"/>
<accession>A5DB92</accession>
<feature type="compositionally biased region" description="Basic residues" evidence="1">
    <location>
        <begin position="375"/>
        <end position="396"/>
    </location>
</feature>
<feature type="compositionally biased region" description="Polar residues" evidence="1">
    <location>
        <begin position="60"/>
        <end position="72"/>
    </location>
</feature>
<keyword evidence="3" id="KW-0732">Signal</keyword>
<protein>
    <recommendedName>
        <fullName evidence="6">Maintenance of telomere capping protein 4</fullName>
    </recommendedName>
</protein>
<feature type="region of interest" description="Disordered" evidence="1">
    <location>
        <begin position="58"/>
        <end position="121"/>
    </location>
</feature>
<gene>
    <name evidence="4" type="ORF">PGUG_00547</name>
</gene>
<evidence type="ECO:0000313" key="5">
    <source>
        <dbReference type="Proteomes" id="UP000001997"/>
    </source>
</evidence>
<evidence type="ECO:0000313" key="4">
    <source>
        <dbReference type="EMBL" id="EDK36449.2"/>
    </source>
</evidence>
<keyword evidence="2" id="KW-0812">Transmembrane</keyword>
<feature type="signal peptide" evidence="3">
    <location>
        <begin position="1"/>
        <end position="19"/>
    </location>
</feature>
<dbReference type="Proteomes" id="UP000001997">
    <property type="component" value="Unassembled WGS sequence"/>
</dbReference>
<dbReference type="OrthoDB" id="4064064at2759"/>
<dbReference type="FunCoup" id="A5DB92">
    <property type="interactions" value="22"/>
</dbReference>
<dbReference type="eggNOG" id="ENOG502QXZI">
    <property type="taxonomic scope" value="Eukaryota"/>
</dbReference>
<dbReference type="EMBL" id="CH408155">
    <property type="protein sequence ID" value="EDK36449.2"/>
    <property type="molecule type" value="Genomic_DNA"/>
</dbReference>
<dbReference type="VEuPathDB" id="FungiDB:PGUG_00547"/>
<dbReference type="HOGENOM" id="CLU_024520_0_0_1"/>
<proteinExistence type="predicted"/>
<dbReference type="AlphaFoldDB" id="A5DB92"/>
<dbReference type="InParanoid" id="A5DB92"/>
<name>A5DB92_PICGU</name>
<feature type="compositionally biased region" description="Acidic residues" evidence="1">
    <location>
        <begin position="409"/>
        <end position="420"/>
    </location>
</feature>
<dbReference type="OMA" id="RTSHWDE"/>
<keyword evidence="5" id="KW-1185">Reference proteome</keyword>
<dbReference type="RefSeq" id="XP_001487170.2">
    <property type="nucleotide sequence ID" value="XM_001487120.1"/>
</dbReference>
<organism evidence="4 5">
    <name type="scientific">Meyerozyma guilliermondii (strain ATCC 6260 / CBS 566 / DSM 6381 / JCM 1539 / NBRC 10279 / NRRL Y-324)</name>
    <name type="common">Yeast</name>
    <name type="synonym">Candida guilliermondii</name>
    <dbReference type="NCBI Taxonomy" id="294746"/>
    <lineage>
        <taxon>Eukaryota</taxon>
        <taxon>Fungi</taxon>
        <taxon>Dikarya</taxon>
        <taxon>Ascomycota</taxon>
        <taxon>Saccharomycotina</taxon>
        <taxon>Pichiomycetes</taxon>
        <taxon>Debaryomycetaceae</taxon>
        <taxon>Meyerozyma</taxon>
    </lineage>
</organism>
<keyword evidence="2" id="KW-1133">Transmembrane helix</keyword>
<dbReference type="PANTHER" id="PTHR38426">
    <property type="entry name" value="MAINTENANCE OF TELOMERE CAPPING PROTEIN 4"/>
    <property type="match status" value="1"/>
</dbReference>
<dbReference type="PANTHER" id="PTHR38426:SF1">
    <property type="entry name" value="MAINTENANCE OF TELOMERE CAPPING PROTEIN 4"/>
    <property type="match status" value="1"/>
</dbReference>
<dbReference type="KEGG" id="pgu:PGUG_00547"/>
<sequence length="702" mass="80818">MVVLLKVPLFLVHDFPTRAHCTYTFYTIRSTLYSFRLIRIPQKKLVRPSKRAHNTALYMSPSQAAQENTPVSPKSPLIPLRLSSGEVKNDHGEAETKRNKPKDGHKGKKSSKRPISSDSATKKFAVSNDWLNFDVPKPSRKARSDDKAPQEVEVKQASQLASILLDTKKVVQANDLVQPPNEDRKNTSIAASSSTLARADKVRTMLGLKYLYIHRVYEWSQSPESISHPGVEGLYNPLQIIRNRKIRAKYKEYPRQLTIRLLPLPCNAFSSHNDSRKNWRMLWGIDLNELLDDTPWRQDHWHEIKNPKGQLWFPKRPTSNESSLEIHMHGHNIRKRMHEKLFADDISDSSKDLKSSSLNTSITDEDDGKFLIKISRARSPNRRRHHVKKRVKRGARKLYLGSSPSTSESESDVEDLEEEPTGTHEDLSKQFFKPVSPPSNEQDNVDPLDSSPNYKMIPPEIYIESENEVKKVPFKSMSRVQVNTDESPQDSDNDQETTQLSVEQLQACDKDICITRSQFSYLQAVIELKLYYMTNSYPDLVNKLTSIIQEIVEVDLVRLNESTFEIHENILPAYEMLYNGFNDEIKSVIHQINENYSVRIDNLLSSSDRSIGEVNTSISHELRKVNEKLDRLNNSFFGGMIAGALKDNEYMNMSDSGNKQILYLILENCIVISLRIIWVIANVFRCLLYIIRVIWRIIRIFI</sequence>
<feature type="transmembrane region" description="Helical" evidence="2">
    <location>
        <begin position="676"/>
        <end position="695"/>
    </location>
</feature>
<feature type="region of interest" description="Disordered" evidence="1">
    <location>
        <begin position="374"/>
        <end position="453"/>
    </location>
</feature>
<evidence type="ECO:0000256" key="2">
    <source>
        <dbReference type="SAM" id="Phobius"/>
    </source>
</evidence>
<evidence type="ECO:0000256" key="3">
    <source>
        <dbReference type="SAM" id="SignalP"/>
    </source>
</evidence>